<keyword evidence="16" id="KW-1185">Reference proteome</keyword>
<keyword evidence="4" id="KW-0677">Repeat</keyword>
<dbReference type="PROSITE" id="PS50950">
    <property type="entry name" value="ZF_THAP"/>
    <property type="match status" value="1"/>
</dbReference>
<accession>A0AAJ7T1K5</accession>
<feature type="domain" description="C2H2-type" evidence="14">
    <location>
        <begin position="340"/>
        <end position="367"/>
    </location>
</feature>
<name>A0AAJ7T1K5_PETMA</name>
<feature type="domain" description="C2H2-type" evidence="14">
    <location>
        <begin position="1807"/>
        <end position="1834"/>
    </location>
</feature>
<feature type="domain" description="C2H2-type" evidence="14">
    <location>
        <begin position="1011"/>
        <end position="1038"/>
    </location>
</feature>
<dbReference type="FunFam" id="3.30.160.60:FF:000176">
    <property type="entry name" value="zinc finger protein 70"/>
    <property type="match status" value="1"/>
</dbReference>
<dbReference type="SUPFAM" id="SSF57716">
    <property type="entry name" value="Glucocorticoid receptor-like (DNA-binding domain)"/>
    <property type="match status" value="1"/>
</dbReference>
<feature type="domain" description="C2H2-type" evidence="14">
    <location>
        <begin position="424"/>
        <end position="451"/>
    </location>
</feature>
<sequence>MACKVAAPLLEPSGDFPAWLEAQGVNQEVAQAMDSELGIRDYGVLRACVGDGLVRAELLSTARDRLPFGFYAVLRQVVKALQGAEHHDVGTPRWDAATSPGDVTLGGLVDVLLALFSGLSRELLVSMQRLAEWDGVKNLTTSSAAVSESLEDETTEMNHSVQNDKAEGSSTPLKNDAKSSLTLNRIKNESFEGERNLSGHSELVIQNVTSLSPSSKSRATTSRAGTCRESQQAAGEMDDDETAGTSGAKRTSQPLTEQCFFFTGDTAKKSVSVYQSEKRSIFSEGESRDFKLKKPDALKMSQPECTGEKSPLSCEVCGRVFSKSSSLKVHLRTHTGEKPHRCDVCGRGFSRASCLKIHQHMHTGEKPFRCEVCGRGFSRSSDLKMHLYTHTGEKPYSCEVCGHGFLQPNVLKIHLRTHTGEKPYSCEVCGHGFSRLNVLKIHQRTHTGEKPYSCKICGRGFSHPNYLKKHLPMHTGEKPHNCEVCGRGFSHLNYLKKHLRTHTGEKPYCCKVCGRSFLHPSYLKSHLRMHTGEKPYSCTICGQRFSQSYHMKSHEQTQHGMDKSQQEMDWMACAVATPVLEPSGDFPAWLEAQGVNAEVAQAMDSELGIRDYGVLRACVRDGLVRAELLSTARDRLPFGFYAVLRQVVKALQGAEPHDAGTPCWDAAAAAATDSTFSPGDVTLRGLVDVLLALFNGLSRELQMFLKSSYLKVHSRTHTGEKPYCCQFCGHRFSRYGVLKSHLLTHTGEKPYTCKVCGRKFTQRSNMRMACAVATPVPEPSGDFPAWLEAQGVNAEVARAMDSELGIRDYGVLRACVGDGLVRAELLAAARDRLPFGFYAVLRQVVKALRGAEHHDAGIPRWDAAASFPGDVTLGGLVEVLLALFSGLSRELLLSVQRLDEMDNPKYQQQLAFSQRETIVNAVSTNNSAMSSVLEDETFKFNLKATQPEVAAEKRHRCELCGKTYSLAFNLKRHTYVHTGAWPCRCKVCGHGVLRASDLKEHMRVHTGERPFCCNACGQCFTRAWHLRSHERTHTGEKPHRCGLCGKEFTRSNGLRLHQRKHAGDKNNSSRKVFEDKVSFFRFPYTDPGLLRRWCLNIGRKNWWPSRFSRLCSDHFTPDCFEAKFYDDRIRAIDEKDPVKHLSSKTLKRGSVPTLFLKAHARAMDRRHQGRPLRECEPSKVNGADFAAWLEAQGVNAEVARAMDSELGIRDYGVLRACVRDGLVRAELLSTARDRLPFGFYAVLRQVVKALQGAEHHDAGTPRWGDDATAVSSGDVTLGGLVDVLLALFSSLSRDLLLCAQKLRAMDDQQDPADSPSSSPSPSFPMLFYFLNHQNVSRQSTLQASLSPLTQQQRLFALSDPIRRSVSANHSQKPFADESETYGFQLEKSDLERPRLESTGEKPYRCEVCGQTYSQICGLKRHLRMHTGEKLHRCEVCGRGFPQSSSLKVHLRTHTGEKPFHCDVCGMRFSQKSHVKTHQRKHMGDTVIQFPQFLCTSHQDMACAVGSPLPEPSGDFPAWLETQGVNQEVARAMDSELGIRDYGVLRACVGDGLVRAELLATARDRLPFGFYAVLRQVVKALQGAEHHDGSGTPRWDAAAASPGDVTLGGLVDVLLALFSGLSRELLLSVQRLGDVNNWQSVVAAPLSTAAVTSEDVEVKMDHAEYVTSEDISTHSLDDNANSLTEDQIKMEPSEGEQHLCVGLPQLVIQNVTSISNSGGDLTCAANDGPYTPQQTAAETHSEEVAASVDGVDEETSRSLAQRDTTRRRMSAIYSRMLSVDEEESNKLEINNPSPVVLPLPKCAGNKTHRCELCGKSYSKPYGLKQHMRIHTGEKLHRCEVCRHPFLQLSSLKIHLRGHTGEKPYSCDFCGKCFASNAQVTTHQRTHTGVKPYCCTVCGYAFKHLASLVIHFRTHTGEKPYSCRVCGKGFAKSSAMKIHVRTHTGEKPYSCTVCGKHFSKNSSLKNHRWKHSDDNK</sequence>
<evidence type="ECO:0000256" key="12">
    <source>
        <dbReference type="PROSITE-ProRule" id="PRU00309"/>
    </source>
</evidence>
<keyword evidence="8 12" id="KW-0238">DNA-binding</keyword>
<feature type="domain" description="C2H2-type" evidence="14">
    <location>
        <begin position="452"/>
        <end position="479"/>
    </location>
</feature>
<organism evidence="16 17">
    <name type="scientific">Petromyzon marinus</name>
    <name type="common">Sea lamprey</name>
    <dbReference type="NCBI Taxonomy" id="7757"/>
    <lineage>
        <taxon>Eukaryota</taxon>
        <taxon>Metazoa</taxon>
        <taxon>Chordata</taxon>
        <taxon>Craniata</taxon>
        <taxon>Vertebrata</taxon>
        <taxon>Cyclostomata</taxon>
        <taxon>Hyperoartia</taxon>
        <taxon>Petromyzontiformes</taxon>
        <taxon>Petromyzontidae</taxon>
        <taxon>Petromyzon</taxon>
    </lineage>
</organism>
<dbReference type="Proteomes" id="UP001318040">
    <property type="component" value="Chromosome 1"/>
</dbReference>
<feature type="domain" description="C2H2-type" evidence="14">
    <location>
        <begin position="508"/>
        <end position="535"/>
    </location>
</feature>
<evidence type="ECO:0000259" key="15">
    <source>
        <dbReference type="PROSITE" id="PS50950"/>
    </source>
</evidence>
<feature type="compositionally biased region" description="Polar residues" evidence="13">
    <location>
        <begin position="168"/>
        <end position="181"/>
    </location>
</feature>
<evidence type="ECO:0000259" key="14">
    <source>
        <dbReference type="PROSITE" id="PS50157"/>
    </source>
</evidence>
<keyword evidence="9" id="KW-0804">Transcription</keyword>
<evidence type="ECO:0000256" key="2">
    <source>
        <dbReference type="ARBA" id="ARBA00006991"/>
    </source>
</evidence>
<feature type="domain" description="C2H2-type" evidence="14">
    <location>
        <begin position="955"/>
        <end position="982"/>
    </location>
</feature>
<dbReference type="FunFam" id="3.30.160.60:FF:001004">
    <property type="entry name" value="Zinc finger protein 426"/>
    <property type="match status" value="1"/>
</dbReference>
<dbReference type="SMART" id="SM00355">
    <property type="entry name" value="ZnF_C2H2"/>
    <property type="match status" value="23"/>
</dbReference>
<feature type="domain" description="C2H2-type" evidence="14">
    <location>
        <begin position="983"/>
        <end position="1010"/>
    </location>
</feature>
<evidence type="ECO:0000313" key="17">
    <source>
        <dbReference type="RefSeq" id="XP_032808710.1"/>
    </source>
</evidence>
<feature type="domain" description="C2H2-type" evidence="14">
    <location>
        <begin position="312"/>
        <end position="339"/>
    </location>
</feature>
<feature type="domain" description="C2H2-type" evidence="14">
    <location>
        <begin position="1039"/>
        <end position="1066"/>
    </location>
</feature>
<evidence type="ECO:0000256" key="1">
    <source>
        <dbReference type="ARBA" id="ARBA00004123"/>
    </source>
</evidence>
<dbReference type="InterPro" id="IPR036236">
    <property type="entry name" value="Znf_C2H2_sf"/>
</dbReference>
<feature type="domain" description="C2H2-type" evidence="14">
    <location>
        <begin position="1459"/>
        <end position="1486"/>
    </location>
</feature>
<dbReference type="PROSITE" id="PS00028">
    <property type="entry name" value="ZINC_FINGER_C2H2_1"/>
    <property type="match status" value="23"/>
</dbReference>
<keyword evidence="3" id="KW-0479">Metal-binding</keyword>
<dbReference type="Gene3D" id="3.30.160.60">
    <property type="entry name" value="Classic Zinc Finger"/>
    <property type="match status" value="25"/>
</dbReference>
<dbReference type="GO" id="GO:0005634">
    <property type="term" value="C:nucleus"/>
    <property type="evidence" value="ECO:0007669"/>
    <property type="project" value="UniProtKB-SubCell"/>
</dbReference>
<feature type="domain" description="C2H2-type" evidence="14">
    <location>
        <begin position="1919"/>
        <end position="1946"/>
    </location>
</feature>
<feature type="domain" description="C2H2-type" evidence="14">
    <location>
        <begin position="1863"/>
        <end position="1890"/>
    </location>
</feature>
<dbReference type="FunFam" id="3.30.160.60:FF:000303">
    <property type="entry name" value="Zinc finger protein 41"/>
    <property type="match status" value="1"/>
</dbReference>
<protein>
    <submittedName>
        <fullName evidence="17">Uncharacterized protein LOC116941606</fullName>
    </submittedName>
</protein>
<dbReference type="GO" id="GO:1990837">
    <property type="term" value="F:sequence-specific double-stranded DNA binding"/>
    <property type="evidence" value="ECO:0007669"/>
    <property type="project" value="UniProtKB-ARBA"/>
</dbReference>
<dbReference type="SUPFAM" id="SSF57667">
    <property type="entry name" value="beta-beta-alpha zinc fingers"/>
    <property type="match status" value="13"/>
</dbReference>
<evidence type="ECO:0000256" key="8">
    <source>
        <dbReference type="ARBA" id="ARBA00023125"/>
    </source>
</evidence>
<comment type="subcellular location">
    <subcellularLocation>
        <location evidence="1">Nucleus</location>
    </subcellularLocation>
</comment>
<feature type="domain" description="C2H2-type" evidence="14">
    <location>
        <begin position="1947"/>
        <end position="1974"/>
    </location>
</feature>
<evidence type="ECO:0000256" key="13">
    <source>
        <dbReference type="SAM" id="MobiDB-lite"/>
    </source>
</evidence>
<dbReference type="FunFam" id="3.30.160.60:FF:000671">
    <property type="entry name" value="Zinc finger protein 26"/>
    <property type="match status" value="1"/>
</dbReference>
<feature type="compositionally biased region" description="Polar residues" evidence="13">
    <location>
        <begin position="208"/>
        <end position="233"/>
    </location>
</feature>
<dbReference type="PROSITE" id="PS50157">
    <property type="entry name" value="ZINC_FINGER_C2H2_2"/>
    <property type="match status" value="24"/>
</dbReference>
<feature type="region of interest" description="Disordered" evidence="13">
    <location>
        <begin position="208"/>
        <end position="251"/>
    </location>
</feature>
<dbReference type="SMART" id="SM00692">
    <property type="entry name" value="DM3"/>
    <property type="match status" value="1"/>
</dbReference>
<dbReference type="GO" id="GO:0008270">
    <property type="term" value="F:zinc ion binding"/>
    <property type="evidence" value="ECO:0007669"/>
    <property type="project" value="UniProtKB-KW"/>
</dbReference>
<dbReference type="RefSeq" id="XP_032808710.1">
    <property type="nucleotide sequence ID" value="XM_032952819.1"/>
</dbReference>
<dbReference type="Pfam" id="PF00096">
    <property type="entry name" value="zf-C2H2"/>
    <property type="match status" value="16"/>
</dbReference>
<proteinExistence type="inferred from homology"/>
<feature type="domain" description="C2H2-type" evidence="14">
    <location>
        <begin position="723"/>
        <end position="750"/>
    </location>
</feature>
<dbReference type="PANTHER" id="PTHR16515">
    <property type="entry name" value="PR DOMAIN ZINC FINGER PROTEIN"/>
    <property type="match status" value="1"/>
</dbReference>
<keyword evidence="5 11" id="KW-0863">Zinc-finger</keyword>
<feature type="domain" description="THAP-type" evidence="15">
    <location>
        <begin position="1037"/>
        <end position="1155"/>
    </location>
</feature>
<dbReference type="InterPro" id="IPR013087">
    <property type="entry name" value="Znf_C2H2_type"/>
</dbReference>
<feature type="region of interest" description="Disordered" evidence="13">
    <location>
        <begin position="147"/>
        <end position="181"/>
    </location>
</feature>
<gene>
    <name evidence="17" type="primary">LOC116941606</name>
</gene>
<dbReference type="FunFam" id="3.30.160.60:FF:001732">
    <property type="entry name" value="Zgc:162936"/>
    <property type="match status" value="2"/>
</dbReference>
<dbReference type="FunFam" id="3.30.160.60:FF:000634">
    <property type="entry name" value="Zinc finger X-chromosomal protein"/>
    <property type="match status" value="1"/>
</dbReference>
<reference evidence="17" key="1">
    <citation type="submission" date="2025-08" db="UniProtKB">
        <authorList>
            <consortium name="RefSeq"/>
        </authorList>
    </citation>
    <scope>IDENTIFICATION</scope>
    <source>
        <tissue evidence="17">Sperm</tissue>
    </source>
</reference>
<dbReference type="FunFam" id="3.30.160.60:FF:001290">
    <property type="entry name" value="Zinc finger 45-like"/>
    <property type="match status" value="1"/>
</dbReference>
<dbReference type="PANTHER" id="PTHR16515:SF49">
    <property type="entry name" value="GASTRULA ZINC FINGER PROTEIN XLCGF49.1-LIKE-RELATED"/>
    <property type="match status" value="1"/>
</dbReference>
<keyword evidence="6" id="KW-0862">Zinc</keyword>
<dbReference type="Pfam" id="PF12874">
    <property type="entry name" value="zf-met"/>
    <property type="match status" value="1"/>
</dbReference>
<dbReference type="Pfam" id="PF05485">
    <property type="entry name" value="THAP"/>
    <property type="match status" value="1"/>
</dbReference>
<dbReference type="FunFam" id="3.30.160.60:FF:000478">
    <property type="entry name" value="Zinc finger protein 133"/>
    <property type="match status" value="2"/>
</dbReference>
<evidence type="ECO:0000256" key="10">
    <source>
        <dbReference type="ARBA" id="ARBA00023242"/>
    </source>
</evidence>
<feature type="domain" description="C2H2-type" evidence="14">
    <location>
        <begin position="396"/>
        <end position="423"/>
    </location>
</feature>
<dbReference type="InterPro" id="IPR050331">
    <property type="entry name" value="Zinc_finger"/>
</dbReference>
<dbReference type="FunFam" id="3.30.160.60:FF:002343">
    <property type="entry name" value="Zinc finger protein 33A"/>
    <property type="match status" value="3"/>
</dbReference>
<dbReference type="KEGG" id="pmrn:116941606"/>
<evidence type="ECO:0000313" key="16">
    <source>
        <dbReference type="Proteomes" id="UP001318040"/>
    </source>
</evidence>
<evidence type="ECO:0000256" key="9">
    <source>
        <dbReference type="ARBA" id="ARBA00023163"/>
    </source>
</evidence>
<dbReference type="SMART" id="SM00980">
    <property type="entry name" value="THAP"/>
    <property type="match status" value="1"/>
</dbReference>
<feature type="domain" description="C2H2-type" evidence="14">
    <location>
        <begin position="1891"/>
        <end position="1918"/>
    </location>
</feature>
<evidence type="ECO:0000256" key="11">
    <source>
        <dbReference type="PROSITE-ProRule" id="PRU00042"/>
    </source>
</evidence>
<feature type="domain" description="C2H2-type" evidence="14">
    <location>
        <begin position="368"/>
        <end position="395"/>
    </location>
</feature>
<feature type="domain" description="C2H2-type" evidence="14">
    <location>
        <begin position="1431"/>
        <end position="1458"/>
    </location>
</feature>
<dbReference type="FunFam" id="3.30.160.60:FF:000342">
    <property type="entry name" value="zinc finger protein 394"/>
    <property type="match status" value="1"/>
</dbReference>
<evidence type="ECO:0000256" key="4">
    <source>
        <dbReference type="ARBA" id="ARBA00022737"/>
    </source>
</evidence>
<evidence type="ECO:0000256" key="5">
    <source>
        <dbReference type="ARBA" id="ARBA00022771"/>
    </source>
</evidence>
<keyword evidence="7" id="KW-0805">Transcription regulation</keyword>
<dbReference type="InterPro" id="IPR006612">
    <property type="entry name" value="THAP_Znf"/>
</dbReference>
<dbReference type="FunFam" id="3.30.160.60:FF:000446">
    <property type="entry name" value="Zinc finger protein"/>
    <property type="match status" value="4"/>
</dbReference>
<comment type="similarity">
    <text evidence="2">Belongs to the krueppel C2H2-type zinc-finger protein family.</text>
</comment>
<keyword evidence="10" id="KW-0539">Nucleus</keyword>
<dbReference type="GO" id="GO:0005694">
    <property type="term" value="C:chromosome"/>
    <property type="evidence" value="ECO:0007669"/>
    <property type="project" value="UniProtKB-ARBA"/>
</dbReference>
<feature type="domain" description="C2H2-type" evidence="14">
    <location>
        <begin position="1835"/>
        <end position="1862"/>
    </location>
</feature>
<dbReference type="GO" id="GO:0045893">
    <property type="term" value="P:positive regulation of DNA-templated transcription"/>
    <property type="evidence" value="ECO:0007669"/>
    <property type="project" value="UniProtKB-ARBA"/>
</dbReference>
<dbReference type="FunFam" id="3.30.160.60:FF:000557">
    <property type="entry name" value="zinc finger and SCAN domain-containing protein 29"/>
    <property type="match status" value="1"/>
</dbReference>
<dbReference type="FunFam" id="3.30.160.60:FF:000663">
    <property type="entry name" value="Zinc finger protein 45"/>
    <property type="match status" value="1"/>
</dbReference>
<feature type="domain" description="C2H2-type" evidence="14">
    <location>
        <begin position="536"/>
        <end position="564"/>
    </location>
</feature>
<feature type="domain" description="C2H2-type" evidence="14">
    <location>
        <begin position="480"/>
        <end position="507"/>
    </location>
</feature>
<feature type="domain" description="C2H2-type" evidence="14">
    <location>
        <begin position="704"/>
        <end position="722"/>
    </location>
</feature>
<evidence type="ECO:0000256" key="7">
    <source>
        <dbReference type="ARBA" id="ARBA00023015"/>
    </source>
</evidence>
<dbReference type="FunFam" id="3.30.160.60:FF:000761">
    <property type="entry name" value="Zinc finger protein 449"/>
    <property type="match status" value="1"/>
</dbReference>
<feature type="domain" description="C2H2-type" evidence="14">
    <location>
        <begin position="1403"/>
        <end position="1430"/>
    </location>
</feature>
<evidence type="ECO:0000256" key="6">
    <source>
        <dbReference type="ARBA" id="ARBA00022833"/>
    </source>
</evidence>
<dbReference type="FunFam" id="3.30.160.60:FF:002104">
    <property type="entry name" value="Si:ch211-266d19.4"/>
    <property type="match status" value="1"/>
</dbReference>
<evidence type="ECO:0000256" key="3">
    <source>
        <dbReference type="ARBA" id="ARBA00022723"/>
    </source>
</evidence>